<dbReference type="GO" id="GO:0007129">
    <property type="term" value="P:homologous chromosome pairing at meiosis"/>
    <property type="evidence" value="ECO:0007669"/>
    <property type="project" value="InterPro"/>
</dbReference>
<sequence>MNNNFKMNKLKPRLAAGSPYQRPNLGGVGQNMYNPFQSNSTMGNAIRFPPSQQMMPAMTPYSSRTPTYGFPYFQEVPFCSEQWSPTPHAMQDYGPPTEIIEDTTSDKEDSSGSKELKPTPSTSLSKTSDRQVRFSLSTNQSSSKMTDATKRWEDDPRPSRVLTGPIDKIIKWEKMRETCGLLFEVVAPLVTVRSGGFRCEKMLLLRDEATPALQCLFYTIDRPLPSLQKGQLVRCVGEMVSKNKLKAYSVRAATAGEKAGLQRLFFASQRAVTALMLATPEP</sequence>
<organism evidence="2 3">
    <name type="scientific">Zootermopsis nevadensis</name>
    <name type="common">Dampwood termite</name>
    <dbReference type="NCBI Taxonomy" id="136037"/>
    <lineage>
        <taxon>Eukaryota</taxon>
        <taxon>Metazoa</taxon>
        <taxon>Ecdysozoa</taxon>
        <taxon>Arthropoda</taxon>
        <taxon>Hexapoda</taxon>
        <taxon>Insecta</taxon>
        <taxon>Pterygota</taxon>
        <taxon>Neoptera</taxon>
        <taxon>Polyneoptera</taxon>
        <taxon>Dictyoptera</taxon>
        <taxon>Blattodea</taxon>
        <taxon>Blattoidea</taxon>
        <taxon>Termitoidae</taxon>
        <taxon>Termopsidae</taxon>
        <taxon>Zootermopsis</taxon>
    </lineage>
</organism>
<dbReference type="STRING" id="136037.A0A067R5F9"/>
<evidence type="ECO:0000313" key="2">
    <source>
        <dbReference type="EMBL" id="KDR18403.1"/>
    </source>
</evidence>
<dbReference type="Proteomes" id="UP000027135">
    <property type="component" value="Unassembled WGS sequence"/>
</dbReference>
<dbReference type="GO" id="GO:0007276">
    <property type="term" value="P:gamete generation"/>
    <property type="evidence" value="ECO:0007669"/>
    <property type="project" value="InterPro"/>
</dbReference>
<proteinExistence type="predicted"/>
<accession>A0A067R5F9</accession>
<dbReference type="InterPro" id="IPR033536">
    <property type="entry name" value="Spata22"/>
</dbReference>
<protein>
    <submittedName>
        <fullName evidence="2">Spermatogenesis-associated protein 22</fullName>
    </submittedName>
</protein>
<dbReference type="GO" id="GO:0051445">
    <property type="term" value="P:regulation of meiotic cell cycle"/>
    <property type="evidence" value="ECO:0007669"/>
    <property type="project" value="TreeGrafter"/>
</dbReference>
<feature type="compositionally biased region" description="Basic and acidic residues" evidence="1">
    <location>
        <begin position="104"/>
        <end position="117"/>
    </location>
</feature>
<dbReference type="AlphaFoldDB" id="A0A067R5F9"/>
<evidence type="ECO:0000313" key="3">
    <source>
        <dbReference type="Proteomes" id="UP000027135"/>
    </source>
</evidence>
<feature type="region of interest" description="Disordered" evidence="1">
    <location>
        <begin position="87"/>
        <end position="158"/>
    </location>
</feature>
<dbReference type="OrthoDB" id="8191953at2759"/>
<gene>
    <name evidence="2" type="ORF">L798_07565</name>
</gene>
<name>A0A067R5F9_ZOONE</name>
<dbReference type="GO" id="GO:0000711">
    <property type="term" value="P:meiotic DNA repair synthesis"/>
    <property type="evidence" value="ECO:0007669"/>
    <property type="project" value="InterPro"/>
</dbReference>
<evidence type="ECO:0000256" key="1">
    <source>
        <dbReference type="SAM" id="MobiDB-lite"/>
    </source>
</evidence>
<dbReference type="InParanoid" id="A0A067R5F9"/>
<dbReference type="EMBL" id="KK852687">
    <property type="protein sequence ID" value="KDR18403.1"/>
    <property type="molecule type" value="Genomic_DNA"/>
</dbReference>
<dbReference type="eggNOG" id="ENOG502SEBB">
    <property type="taxonomic scope" value="Eukaryota"/>
</dbReference>
<feature type="compositionally biased region" description="Basic and acidic residues" evidence="1">
    <location>
        <begin position="147"/>
        <end position="158"/>
    </location>
</feature>
<dbReference type="PANTHER" id="PTHR35258">
    <property type="entry name" value="SPERMATOGENESIS-ASSOCIATED PROTEIN 22"/>
    <property type="match status" value="1"/>
</dbReference>
<keyword evidence="3" id="KW-1185">Reference proteome</keyword>
<dbReference type="PANTHER" id="PTHR35258:SF1">
    <property type="entry name" value="SPERMATOGENESIS-ASSOCIATED PROTEIN 22"/>
    <property type="match status" value="1"/>
</dbReference>
<reference evidence="2 3" key="1">
    <citation type="journal article" date="2014" name="Nat. Commun.">
        <title>Molecular traces of alternative social organization in a termite genome.</title>
        <authorList>
            <person name="Terrapon N."/>
            <person name="Li C."/>
            <person name="Robertson H.M."/>
            <person name="Ji L."/>
            <person name="Meng X."/>
            <person name="Booth W."/>
            <person name="Chen Z."/>
            <person name="Childers C.P."/>
            <person name="Glastad K.M."/>
            <person name="Gokhale K."/>
            <person name="Gowin J."/>
            <person name="Gronenberg W."/>
            <person name="Hermansen R.A."/>
            <person name="Hu H."/>
            <person name="Hunt B.G."/>
            <person name="Huylmans A.K."/>
            <person name="Khalil S.M."/>
            <person name="Mitchell R.D."/>
            <person name="Munoz-Torres M.C."/>
            <person name="Mustard J.A."/>
            <person name="Pan H."/>
            <person name="Reese J.T."/>
            <person name="Scharf M.E."/>
            <person name="Sun F."/>
            <person name="Vogel H."/>
            <person name="Xiao J."/>
            <person name="Yang W."/>
            <person name="Yang Z."/>
            <person name="Yang Z."/>
            <person name="Zhou J."/>
            <person name="Zhu J."/>
            <person name="Brent C.S."/>
            <person name="Elsik C.G."/>
            <person name="Goodisman M.A."/>
            <person name="Liberles D.A."/>
            <person name="Roe R.M."/>
            <person name="Vargo E.L."/>
            <person name="Vilcinskas A."/>
            <person name="Wang J."/>
            <person name="Bornberg-Bauer E."/>
            <person name="Korb J."/>
            <person name="Zhang G."/>
            <person name="Liebig J."/>
        </authorList>
    </citation>
    <scope>NUCLEOTIDE SEQUENCE [LARGE SCALE GENOMIC DNA]</scope>
    <source>
        <tissue evidence="2">Whole organism</tissue>
    </source>
</reference>
<dbReference type="OMA" id="DATKRWE"/>
<feature type="compositionally biased region" description="Polar residues" evidence="1">
    <location>
        <begin position="134"/>
        <end position="146"/>
    </location>
</feature>